<dbReference type="EMBL" id="CP092363">
    <property type="protein sequence ID" value="ULN44847.1"/>
    <property type="molecule type" value="Genomic_DNA"/>
</dbReference>
<geneLocation type="plasmid" evidence="1 2">
    <name>unnamed</name>
</geneLocation>
<organism evidence="1 2">
    <name type="scientific">Mycolicibacterium crocinum</name>
    <dbReference type="NCBI Taxonomy" id="388459"/>
    <lineage>
        <taxon>Bacteria</taxon>
        <taxon>Bacillati</taxon>
        <taxon>Actinomycetota</taxon>
        <taxon>Actinomycetes</taxon>
        <taxon>Mycobacteriales</taxon>
        <taxon>Mycobacteriaceae</taxon>
        <taxon>Mycolicibacterium</taxon>
    </lineage>
</organism>
<evidence type="ECO:0000313" key="2">
    <source>
        <dbReference type="Proteomes" id="UP001055337"/>
    </source>
</evidence>
<keyword evidence="1" id="KW-0614">Plasmid</keyword>
<dbReference type="RefSeq" id="WP_240180800.1">
    <property type="nucleotide sequence ID" value="NZ_CP092363.2"/>
</dbReference>
<proteinExistence type="predicted"/>
<keyword evidence="2" id="KW-1185">Reference proteome</keyword>
<name>A0ABY3TV87_9MYCO</name>
<gene>
    <name evidence="1" type="ORF">MI149_29660</name>
</gene>
<accession>A0ABY3TV87</accession>
<sequence>MAAATRAYSPALSPISLGGNAIGMQLLSSAITDLIFREQANGIDQILAVPFRCVSH</sequence>
<dbReference type="Proteomes" id="UP001055337">
    <property type="component" value="Plasmid unnamed"/>
</dbReference>
<evidence type="ECO:0000313" key="1">
    <source>
        <dbReference type="EMBL" id="ULN44847.1"/>
    </source>
</evidence>
<protein>
    <submittedName>
        <fullName evidence="1">Uncharacterized protein</fullName>
    </submittedName>
</protein>
<reference evidence="1" key="1">
    <citation type="submission" date="2022-08" db="EMBL/GenBank/DDBJ databases">
        <title>Whole genome sequencing of non-tuberculosis mycobacteria type-strains.</title>
        <authorList>
            <person name="Igarashi Y."/>
            <person name="Osugi A."/>
            <person name="Mitarai S."/>
        </authorList>
    </citation>
    <scope>NUCLEOTIDE SEQUENCE</scope>
    <source>
        <strain evidence="1">JCM 16369</strain>
    </source>
</reference>